<dbReference type="InterPro" id="IPR036282">
    <property type="entry name" value="Glutathione-S-Trfase_C_sf"/>
</dbReference>
<proteinExistence type="predicted"/>
<name>A0A1Y2ALE7_9FUNG</name>
<dbReference type="InterPro" id="IPR004045">
    <property type="entry name" value="Glutathione_S-Trfase_N"/>
</dbReference>
<dbReference type="InterPro" id="IPR036249">
    <property type="entry name" value="Thioredoxin-like_sf"/>
</dbReference>
<dbReference type="GO" id="GO:0004364">
    <property type="term" value="F:glutathione transferase activity"/>
    <property type="evidence" value="ECO:0007669"/>
    <property type="project" value="InterPro"/>
</dbReference>
<evidence type="ECO:0000313" key="3">
    <source>
        <dbReference type="Proteomes" id="UP000193642"/>
    </source>
</evidence>
<dbReference type="PANTHER" id="PTHR32419">
    <property type="entry name" value="GLUTATHIONYL-HYDROQUINONE REDUCTASE"/>
    <property type="match status" value="1"/>
</dbReference>
<dbReference type="OrthoDB" id="2309723at2759"/>
<comment type="caution">
    <text evidence="2">The sequence shown here is derived from an EMBL/GenBank/DDBJ whole genome shotgun (WGS) entry which is preliminary data.</text>
</comment>
<dbReference type="SUPFAM" id="SSF52833">
    <property type="entry name" value="Thioredoxin-like"/>
    <property type="match status" value="1"/>
</dbReference>
<accession>A0A1Y2ALE7</accession>
<reference evidence="2 3" key="1">
    <citation type="submission" date="2016-07" db="EMBL/GenBank/DDBJ databases">
        <title>Pervasive Adenine N6-methylation of Active Genes in Fungi.</title>
        <authorList>
            <consortium name="DOE Joint Genome Institute"/>
            <person name="Mondo S.J."/>
            <person name="Dannebaum R.O."/>
            <person name="Kuo R.C."/>
            <person name="Labutti K."/>
            <person name="Haridas S."/>
            <person name="Kuo A."/>
            <person name="Salamov A."/>
            <person name="Ahrendt S.R."/>
            <person name="Lipzen A."/>
            <person name="Sullivan W."/>
            <person name="Andreopoulos W.B."/>
            <person name="Clum A."/>
            <person name="Lindquist E."/>
            <person name="Daum C."/>
            <person name="Ramamoorthy G.K."/>
            <person name="Gryganskyi A."/>
            <person name="Culley D."/>
            <person name="Magnuson J.K."/>
            <person name="James T.Y."/>
            <person name="O'Malley M.A."/>
            <person name="Stajich J.E."/>
            <person name="Spatafora J.W."/>
            <person name="Visel A."/>
            <person name="Grigoriev I.V."/>
        </authorList>
    </citation>
    <scope>NUCLEOTIDE SEQUENCE [LARGE SCALE GENOMIC DNA]</scope>
    <source>
        <strain evidence="2 3">JEL800</strain>
    </source>
</reference>
<protein>
    <recommendedName>
        <fullName evidence="1">GST N-terminal domain-containing protein</fullName>
    </recommendedName>
</protein>
<feature type="domain" description="GST N-terminal" evidence="1">
    <location>
        <begin position="53"/>
        <end position="150"/>
    </location>
</feature>
<dbReference type="Pfam" id="PF13409">
    <property type="entry name" value="GST_N_2"/>
    <property type="match status" value="1"/>
</dbReference>
<dbReference type="InterPro" id="IPR016639">
    <property type="entry name" value="GST_Omega/GSH"/>
</dbReference>
<dbReference type="GO" id="GO:0005737">
    <property type="term" value="C:cytoplasm"/>
    <property type="evidence" value="ECO:0007669"/>
    <property type="project" value="TreeGrafter"/>
</dbReference>
<dbReference type="STRING" id="329046.A0A1Y2ALE7"/>
<dbReference type="PANTHER" id="PTHR32419:SF6">
    <property type="entry name" value="GLUTATHIONE S-TRANSFERASE OMEGA-LIKE 1-RELATED"/>
    <property type="match status" value="1"/>
</dbReference>
<gene>
    <name evidence="2" type="ORF">BCR33DRAFT_810740</name>
</gene>
<dbReference type="EMBL" id="MCGO01000162">
    <property type="protein sequence ID" value="ORY23324.1"/>
    <property type="molecule type" value="Genomic_DNA"/>
</dbReference>
<organism evidence="2 3">
    <name type="scientific">Rhizoclosmatium globosum</name>
    <dbReference type="NCBI Taxonomy" id="329046"/>
    <lineage>
        <taxon>Eukaryota</taxon>
        <taxon>Fungi</taxon>
        <taxon>Fungi incertae sedis</taxon>
        <taxon>Chytridiomycota</taxon>
        <taxon>Chytridiomycota incertae sedis</taxon>
        <taxon>Chytridiomycetes</taxon>
        <taxon>Chytridiales</taxon>
        <taxon>Chytriomycetaceae</taxon>
        <taxon>Rhizoclosmatium</taxon>
    </lineage>
</organism>
<evidence type="ECO:0000259" key="1">
    <source>
        <dbReference type="Pfam" id="PF13409"/>
    </source>
</evidence>
<evidence type="ECO:0000313" key="2">
    <source>
        <dbReference type="EMBL" id="ORY23324.1"/>
    </source>
</evidence>
<dbReference type="SUPFAM" id="SSF47616">
    <property type="entry name" value="GST C-terminal domain-like"/>
    <property type="match status" value="1"/>
</dbReference>
<dbReference type="Gene3D" id="1.20.1050.10">
    <property type="match status" value="1"/>
</dbReference>
<dbReference type="Proteomes" id="UP000193642">
    <property type="component" value="Unassembled WGS sequence"/>
</dbReference>
<dbReference type="Gene3D" id="3.40.30.10">
    <property type="entry name" value="Glutaredoxin"/>
    <property type="match status" value="1"/>
</dbReference>
<dbReference type="AlphaFoldDB" id="A0A1Y2ALE7"/>
<sequence>MATTTAIPDAKLYKWASPDGEFRRQVSSFRDTVSKTGRFQPEAGRYHLYISHACPWAHRTHLVRNLKGLEHVIGLSVVDYLMTPEGWHFSTPEETPGCIPDDVNNAKYIKEIYFKANAEYSGRFTVPVLWDKKEQTIVNNESSEIIRMLNFEFNDFWIYDQINNGVYKSGFATTQEAYEKNVEILFEGLDRVELRLKESDPSGFRYPFVTTIVRFDPVYHGHFKCNKKTISHDYPYLLKWLRRVSQISKVKETINLEHIKKHY</sequence>
<keyword evidence="3" id="KW-1185">Reference proteome</keyword>